<evidence type="ECO:0000313" key="2">
    <source>
        <dbReference type="Proteomes" id="UP001254075"/>
    </source>
</evidence>
<proteinExistence type="predicted"/>
<dbReference type="Proteomes" id="UP001254075">
    <property type="component" value="Unassembled WGS sequence"/>
</dbReference>
<dbReference type="RefSeq" id="WP_313845599.1">
    <property type="nucleotide sequence ID" value="NZ_JAVLAM010000002.1"/>
</dbReference>
<sequence>MFGHEKAQLVHIKKSQWVSAESQNKEIKDIVESWHFVKPVFKKHKYKVTKTESPASKSENLDTVAPDSSYNLFTMTSSLDDLEGQLGSISKKSWEDNIRFKLVKPVIADKWSEYKMKGINDEGLGTRLIQPGSHRVSLDK</sequence>
<dbReference type="AlphaFoldDB" id="A0AAW8W8D5"/>
<gene>
    <name evidence="1" type="ORF">RI532_12300</name>
</gene>
<accession>A0AAW8W8D5</accession>
<comment type="caution">
    <text evidence="1">The sequence shown here is derived from an EMBL/GenBank/DDBJ whole genome shotgun (WGS) entry which is preliminary data.</text>
</comment>
<dbReference type="EMBL" id="JAVLAM010000002">
    <property type="protein sequence ID" value="MDT7015165.1"/>
    <property type="molecule type" value="Genomic_DNA"/>
</dbReference>
<reference evidence="1" key="1">
    <citation type="submission" date="2023-08" db="EMBL/GenBank/DDBJ databases">
        <authorList>
            <person name="Page C.A."/>
            <person name="Perez-Diaz I.M."/>
        </authorList>
    </citation>
    <scope>NUCLEOTIDE SEQUENCE</scope>
    <source>
        <strain evidence="1">3.8.38</strain>
    </source>
</reference>
<name>A0AAW8W8D5_9LACO</name>
<evidence type="ECO:0000313" key="1">
    <source>
        <dbReference type="EMBL" id="MDT7015165.1"/>
    </source>
</evidence>
<organism evidence="1 2">
    <name type="scientific">Levilactobacillus namurensis</name>
    <dbReference type="NCBI Taxonomy" id="380393"/>
    <lineage>
        <taxon>Bacteria</taxon>
        <taxon>Bacillati</taxon>
        <taxon>Bacillota</taxon>
        <taxon>Bacilli</taxon>
        <taxon>Lactobacillales</taxon>
        <taxon>Lactobacillaceae</taxon>
        <taxon>Levilactobacillus</taxon>
    </lineage>
</organism>
<protein>
    <submittedName>
        <fullName evidence="1">Uncharacterized protein</fullName>
    </submittedName>
</protein>